<dbReference type="Proteomes" id="UP000887116">
    <property type="component" value="Unassembled WGS sequence"/>
</dbReference>
<evidence type="ECO:0000256" key="1">
    <source>
        <dbReference type="SAM" id="MobiDB-lite"/>
    </source>
</evidence>
<reference evidence="2" key="1">
    <citation type="submission" date="2020-07" db="EMBL/GenBank/DDBJ databases">
        <title>Multicomponent nature underlies the extraordinary mechanical properties of spider dragline silk.</title>
        <authorList>
            <person name="Kono N."/>
            <person name="Nakamura H."/>
            <person name="Mori M."/>
            <person name="Yoshida Y."/>
            <person name="Ohtoshi R."/>
            <person name="Malay A.D."/>
            <person name="Moran D.A.P."/>
            <person name="Tomita M."/>
            <person name="Numata K."/>
            <person name="Arakawa K."/>
        </authorList>
    </citation>
    <scope>NUCLEOTIDE SEQUENCE</scope>
</reference>
<name>A0A8X6LF55_TRICU</name>
<feature type="compositionally biased region" description="Basic residues" evidence="1">
    <location>
        <begin position="40"/>
        <end position="64"/>
    </location>
</feature>
<organism evidence="2 3">
    <name type="scientific">Trichonephila clavata</name>
    <name type="common">Joro spider</name>
    <name type="synonym">Nephila clavata</name>
    <dbReference type="NCBI Taxonomy" id="2740835"/>
    <lineage>
        <taxon>Eukaryota</taxon>
        <taxon>Metazoa</taxon>
        <taxon>Ecdysozoa</taxon>
        <taxon>Arthropoda</taxon>
        <taxon>Chelicerata</taxon>
        <taxon>Arachnida</taxon>
        <taxon>Araneae</taxon>
        <taxon>Araneomorphae</taxon>
        <taxon>Entelegynae</taxon>
        <taxon>Araneoidea</taxon>
        <taxon>Nephilidae</taxon>
        <taxon>Trichonephila</taxon>
    </lineage>
</organism>
<dbReference type="EMBL" id="BMAO01006120">
    <property type="protein sequence ID" value="GFR06192.1"/>
    <property type="molecule type" value="Genomic_DNA"/>
</dbReference>
<dbReference type="AlphaFoldDB" id="A0A8X6LF55"/>
<feature type="region of interest" description="Disordered" evidence="1">
    <location>
        <begin position="1"/>
        <end position="67"/>
    </location>
</feature>
<comment type="caution">
    <text evidence="2">The sequence shown here is derived from an EMBL/GenBank/DDBJ whole genome shotgun (WGS) entry which is preliminary data.</text>
</comment>
<gene>
    <name evidence="2" type="ORF">TNCT_527731</name>
</gene>
<sequence length="113" mass="13250">MQLKKEGTQELLNAPTPMQSNKESKRKGNGQRKPGLLTRCYRKWMKSRKTPPQRCRRNKIKKSGKNTWYIPKKTSYRKSLQRKNAVPRSGLLPPYHTELSFSIGKNKHKPNLM</sequence>
<protein>
    <submittedName>
        <fullName evidence="2">Uncharacterized protein</fullName>
    </submittedName>
</protein>
<proteinExistence type="predicted"/>
<feature type="region of interest" description="Disordered" evidence="1">
    <location>
        <begin position="79"/>
        <end position="113"/>
    </location>
</feature>
<accession>A0A8X6LF55</accession>
<evidence type="ECO:0000313" key="3">
    <source>
        <dbReference type="Proteomes" id="UP000887116"/>
    </source>
</evidence>
<keyword evidence="3" id="KW-1185">Reference proteome</keyword>
<evidence type="ECO:0000313" key="2">
    <source>
        <dbReference type="EMBL" id="GFR06192.1"/>
    </source>
</evidence>